<dbReference type="InterPro" id="IPR011335">
    <property type="entry name" value="Restrct_endonuc-II-like"/>
</dbReference>
<reference evidence="3" key="1">
    <citation type="submission" date="2021-01" db="EMBL/GenBank/DDBJ databases">
        <title>Paracoccus amoyensis sp. nov., isolated from the surface seawater along the coast of Xiamen Island, China.</title>
        <authorList>
            <person name="Lyu L."/>
        </authorList>
    </citation>
    <scope>NUCLEOTIDE SEQUENCE</scope>
    <source>
        <strain evidence="3">MJ17</strain>
    </source>
</reference>
<evidence type="ECO:0000256" key="1">
    <source>
        <dbReference type="ARBA" id="ARBA00006738"/>
    </source>
</evidence>
<dbReference type="AlphaFoldDB" id="A0A934SD18"/>
<proteinExistence type="inferred from homology"/>
<gene>
    <name evidence="3" type="ORF">JJJ17_04145</name>
</gene>
<dbReference type="InterPro" id="IPR003509">
    <property type="entry name" value="UPF0102_YraN-like"/>
</dbReference>
<dbReference type="HAMAP" id="MF_00048">
    <property type="entry name" value="UPF0102"/>
    <property type="match status" value="1"/>
</dbReference>
<keyword evidence="4" id="KW-1185">Reference proteome</keyword>
<comment type="caution">
    <text evidence="3">The sequence shown here is derived from an EMBL/GenBank/DDBJ whole genome shotgun (WGS) entry which is preliminary data.</text>
</comment>
<dbReference type="GO" id="GO:0003676">
    <property type="term" value="F:nucleic acid binding"/>
    <property type="evidence" value="ECO:0007669"/>
    <property type="project" value="InterPro"/>
</dbReference>
<organism evidence="3 4">
    <name type="scientific">Paracoccus caeni</name>
    <dbReference type="NCBI Taxonomy" id="657651"/>
    <lineage>
        <taxon>Bacteria</taxon>
        <taxon>Pseudomonadati</taxon>
        <taxon>Pseudomonadota</taxon>
        <taxon>Alphaproteobacteria</taxon>
        <taxon>Rhodobacterales</taxon>
        <taxon>Paracoccaceae</taxon>
        <taxon>Paracoccus</taxon>
    </lineage>
</organism>
<name>A0A934SD18_9RHOB</name>
<dbReference type="InterPro" id="IPR011856">
    <property type="entry name" value="tRNA_endonuc-like_dom_sf"/>
</dbReference>
<dbReference type="Proteomes" id="UP000640485">
    <property type="component" value="Unassembled WGS sequence"/>
</dbReference>
<evidence type="ECO:0000313" key="3">
    <source>
        <dbReference type="EMBL" id="MBK4215110.1"/>
    </source>
</evidence>
<dbReference type="Gene3D" id="3.40.1350.10">
    <property type="match status" value="1"/>
</dbReference>
<dbReference type="PANTHER" id="PTHR34039:SF1">
    <property type="entry name" value="UPF0102 PROTEIN YRAN"/>
    <property type="match status" value="1"/>
</dbReference>
<dbReference type="EMBL" id="JAEPRQ010000001">
    <property type="protein sequence ID" value="MBK4215110.1"/>
    <property type="molecule type" value="Genomic_DNA"/>
</dbReference>
<sequence length="148" mass="16212">MVAVQELLQLDFGQARKVCPPPIDRARQERGRLAYLSGQFAEDSVARFLQQSGLTVIERRWRGAAGEIDMICRAGSCVVFVEVKRAATHAEAALRLSAAQQGRICLAAQEYCGRLPGGQSTEMRFDLLTVDALGRIEHLENAFGGAFC</sequence>
<dbReference type="Pfam" id="PF02021">
    <property type="entry name" value="UPF0102"/>
    <property type="match status" value="1"/>
</dbReference>
<protein>
    <recommendedName>
        <fullName evidence="2">UPF0102 protein JJJ17_04145</fullName>
    </recommendedName>
</protein>
<dbReference type="SUPFAM" id="SSF52980">
    <property type="entry name" value="Restriction endonuclease-like"/>
    <property type="match status" value="1"/>
</dbReference>
<accession>A0A934SD18</accession>
<dbReference type="RefSeq" id="WP_200683982.1">
    <property type="nucleotide sequence ID" value="NZ_JAEPRQ010000001.1"/>
</dbReference>
<dbReference type="PANTHER" id="PTHR34039">
    <property type="entry name" value="UPF0102 PROTEIN YRAN"/>
    <property type="match status" value="1"/>
</dbReference>
<evidence type="ECO:0000313" key="4">
    <source>
        <dbReference type="Proteomes" id="UP000640485"/>
    </source>
</evidence>
<evidence type="ECO:0000256" key="2">
    <source>
        <dbReference type="HAMAP-Rule" id="MF_00048"/>
    </source>
</evidence>
<comment type="similarity">
    <text evidence="1 2">Belongs to the UPF0102 family.</text>
</comment>